<accession>A0A0F4IX14</accession>
<evidence type="ECO:0000313" key="2">
    <source>
        <dbReference type="EMBL" id="KJY26189.1"/>
    </source>
</evidence>
<dbReference type="RefSeq" id="WP_045950888.1">
    <property type="nucleotide sequence ID" value="NZ_JZWV01000973.1"/>
</dbReference>
<evidence type="ECO:0000259" key="1">
    <source>
        <dbReference type="Pfam" id="PF00565"/>
    </source>
</evidence>
<keyword evidence="3" id="KW-1185">Reference proteome</keyword>
<proteinExistence type="predicted"/>
<dbReference type="PATRIC" id="fig|68223.7.peg.2592"/>
<gene>
    <name evidence="2" type="ORF">VR44_30685</name>
</gene>
<dbReference type="Proteomes" id="UP000033551">
    <property type="component" value="Unassembled WGS sequence"/>
</dbReference>
<dbReference type="Gene3D" id="2.40.50.90">
    <property type="match status" value="1"/>
</dbReference>
<dbReference type="AlphaFoldDB" id="A0A0F4IX14"/>
<dbReference type="Pfam" id="PF00565">
    <property type="entry name" value="SNase"/>
    <property type="match status" value="1"/>
</dbReference>
<dbReference type="SUPFAM" id="SSF50199">
    <property type="entry name" value="Staphylococcal nuclease"/>
    <property type="match status" value="1"/>
</dbReference>
<dbReference type="InterPro" id="IPR016071">
    <property type="entry name" value="Staphylococal_nuclease_OB-fold"/>
</dbReference>
<dbReference type="EMBL" id="JZWV01000973">
    <property type="protein sequence ID" value="KJY26189.1"/>
    <property type="molecule type" value="Genomic_DNA"/>
</dbReference>
<dbReference type="OrthoDB" id="7065322at2"/>
<organism evidence="2 3">
    <name type="scientific">Streptomyces katrae</name>
    <dbReference type="NCBI Taxonomy" id="68223"/>
    <lineage>
        <taxon>Bacteria</taxon>
        <taxon>Bacillati</taxon>
        <taxon>Actinomycetota</taxon>
        <taxon>Actinomycetes</taxon>
        <taxon>Kitasatosporales</taxon>
        <taxon>Streptomycetaceae</taxon>
        <taxon>Streptomyces</taxon>
    </lineage>
</organism>
<name>A0A0F4IX14_9ACTN</name>
<dbReference type="InterPro" id="IPR035437">
    <property type="entry name" value="SNase_OB-fold_sf"/>
</dbReference>
<sequence>MPMLLIRGTFRAKGFEPDGDTVNFTPDDVADWKLVPGSRPVVPRAFGNAAIRLEGIDALETHYGLEDSPSGRQHQPLPLAHQAADALLTALGFTAVVRDDPERPEKVTSTTPEVVHGYILTRGADIYGRCVALVGKDHQPAFNGYLVQVDEDALKNTVNHQLVKAGLAYPTYYSEFPELLRNALTAAAGEAQDLKKGVWQRDATTTGVKVDGLTSLTADDGAVILPKLFRRLKDYLDLNPRDPSLSCFRAYLAGASDDQFYLQGKAEVLSGMHHVVEVDGCTVRMTHGPTEIVFVEK</sequence>
<comment type="caution">
    <text evidence="2">The sequence shown here is derived from an EMBL/GenBank/DDBJ whole genome shotgun (WGS) entry which is preliminary data.</text>
</comment>
<reference evidence="2 3" key="1">
    <citation type="submission" date="2015-02" db="EMBL/GenBank/DDBJ databases">
        <authorList>
            <person name="Ju K.-S."/>
            <person name="Doroghazi J.R."/>
            <person name="Metcalf W."/>
        </authorList>
    </citation>
    <scope>NUCLEOTIDE SEQUENCE [LARGE SCALE GENOMIC DNA]</scope>
    <source>
        <strain evidence="2 3">NRRL ISP-5550</strain>
    </source>
</reference>
<protein>
    <recommendedName>
        <fullName evidence="1">TNase-like domain-containing protein</fullName>
    </recommendedName>
</protein>
<evidence type="ECO:0000313" key="3">
    <source>
        <dbReference type="Proteomes" id="UP000033551"/>
    </source>
</evidence>
<dbReference type="STRING" id="68223.GCA_002028425_02140"/>
<feature type="domain" description="TNase-like" evidence="1">
    <location>
        <begin position="110"/>
        <end position="200"/>
    </location>
</feature>